<dbReference type="PANTHER" id="PTHR12863:SF1">
    <property type="entry name" value="FATTY ACID 2-HYDROXYLASE"/>
    <property type="match status" value="1"/>
</dbReference>
<evidence type="ECO:0000313" key="17">
    <source>
        <dbReference type="EMBL" id="SDX29481.1"/>
    </source>
</evidence>
<name>A0A1H3AJ71_9RHOB</name>
<sequence length="265" mass="28391">MRASPPGSSGSTGSRQGPPHGSPPRTQPRISPATQTASPQAPGPSRALTLRAAARHPDLSRVARVFAPASALLLAAALSLDGLTGGRAAAASGPEAVLGLLYGLIWWSLLEYLLHRFVLHWTPRAPGLRRVRRLLPGHRSHHRDPQDPDDVVSGRHGFALPLGASLLAGMLALGFPAGFALAALAGGAAGFAAYEFVHFACHQLPMTSRIGRVLRRHHAIHHHRDETANFGVTSPLWDHVFGTVWRPERTRADQSAERPRARGPR</sequence>
<evidence type="ECO:0000256" key="13">
    <source>
        <dbReference type="ARBA" id="ARBA00023160"/>
    </source>
</evidence>
<reference evidence="17 18" key="1">
    <citation type="submission" date="2016-10" db="EMBL/GenBank/DDBJ databases">
        <authorList>
            <person name="de Groot N.N."/>
        </authorList>
    </citation>
    <scope>NUCLEOTIDE SEQUENCE [LARGE SCALE GENOMIC DNA]</scope>
    <source>
        <strain evidence="17 18">DSM 17890</strain>
    </source>
</reference>
<dbReference type="InterPro" id="IPR006694">
    <property type="entry name" value="Fatty_acid_hydroxylase"/>
</dbReference>
<dbReference type="GO" id="GO:0006633">
    <property type="term" value="P:fatty acid biosynthetic process"/>
    <property type="evidence" value="ECO:0007669"/>
    <property type="project" value="UniProtKB-KW"/>
</dbReference>
<dbReference type="OrthoDB" id="5291370at2"/>
<dbReference type="AlphaFoldDB" id="A0A1H3AJ71"/>
<feature type="compositionally biased region" description="Low complexity" evidence="14">
    <location>
        <begin position="1"/>
        <end position="19"/>
    </location>
</feature>
<keyword evidence="11" id="KW-0443">Lipid metabolism</keyword>
<evidence type="ECO:0000256" key="6">
    <source>
        <dbReference type="ARBA" id="ARBA00022824"/>
    </source>
</evidence>
<evidence type="ECO:0000256" key="1">
    <source>
        <dbReference type="ARBA" id="ARBA00001947"/>
    </source>
</evidence>
<evidence type="ECO:0000256" key="12">
    <source>
        <dbReference type="ARBA" id="ARBA00023136"/>
    </source>
</evidence>
<keyword evidence="3" id="KW-0444">Lipid biosynthesis</keyword>
<dbReference type="EMBL" id="FNMZ01000004">
    <property type="protein sequence ID" value="SDX29481.1"/>
    <property type="molecule type" value="Genomic_DNA"/>
</dbReference>
<dbReference type="InterPro" id="IPR014430">
    <property type="entry name" value="Scs7"/>
</dbReference>
<comment type="subcellular location">
    <subcellularLocation>
        <location evidence="2">Endoplasmic reticulum membrane</location>
        <topology evidence="2">Multi-pass membrane protein</topology>
    </subcellularLocation>
</comment>
<gene>
    <name evidence="17" type="ORF">SAMN05444336_104203</name>
</gene>
<keyword evidence="5" id="KW-0479">Metal-binding</keyword>
<keyword evidence="6" id="KW-0256">Endoplasmic reticulum</keyword>
<keyword evidence="12 15" id="KW-0472">Membrane</keyword>
<feature type="transmembrane region" description="Helical" evidence="15">
    <location>
        <begin position="181"/>
        <end position="201"/>
    </location>
</feature>
<dbReference type="PANTHER" id="PTHR12863">
    <property type="entry name" value="FATTY ACID HYDROXYLASE"/>
    <property type="match status" value="1"/>
</dbReference>
<dbReference type="STRING" id="356660.SAMN05444336_104203"/>
<evidence type="ECO:0000256" key="3">
    <source>
        <dbReference type="ARBA" id="ARBA00022516"/>
    </source>
</evidence>
<evidence type="ECO:0000256" key="4">
    <source>
        <dbReference type="ARBA" id="ARBA00022692"/>
    </source>
</evidence>
<proteinExistence type="predicted"/>
<accession>A0A1H3AJ71</accession>
<evidence type="ECO:0000256" key="2">
    <source>
        <dbReference type="ARBA" id="ARBA00004477"/>
    </source>
</evidence>
<evidence type="ECO:0000259" key="16">
    <source>
        <dbReference type="Pfam" id="PF04116"/>
    </source>
</evidence>
<evidence type="ECO:0000256" key="9">
    <source>
        <dbReference type="ARBA" id="ARBA00022989"/>
    </source>
</evidence>
<keyword evidence="13" id="KW-0275">Fatty acid biosynthesis</keyword>
<keyword evidence="4 15" id="KW-0812">Transmembrane</keyword>
<dbReference type="GO" id="GO:0016020">
    <property type="term" value="C:membrane"/>
    <property type="evidence" value="ECO:0007669"/>
    <property type="project" value="InterPro"/>
</dbReference>
<keyword evidence="7" id="KW-0276">Fatty acid metabolism</keyword>
<evidence type="ECO:0000256" key="15">
    <source>
        <dbReference type="SAM" id="Phobius"/>
    </source>
</evidence>
<protein>
    <submittedName>
        <fullName evidence="17">Fatty acid hydroxylase superfamily protein</fullName>
    </submittedName>
</protein>
<evidence type="ECO:0000256" key="8">
    <source>
        <dbReference type="ARBA" id="ARBA00022833"/>
    </source>
</evidence>
<evidence type="ECO:0000313" key="18">
    <source>
        <dbReference type="Proteomes" id="UP000199118"/>
    </source>
</evidence>
<dbReference type="Pfam" id="PF04116">
    <property type="entry name" value="FA_hydroxylase"/>
    <property type="match status" value="1"/>
</dbReference>
<keyword evidence="10" id="KW-0560">Oxidoreductase</keyword>
<evidence type="ECO:0000256" key="14">
    <source>
        <dbReference type="SAM" id="MobiDB-lite"/>
    </source>
</evidence>
<feature type="domain" description="Fatty acid hydroxylase" evidence="16">
    <location>
        <begin position="101"/>
        <end position="243"/>
    </location>
</feature>
<evidence type="ECO:0000256" key="10">
    <source>
        <dbReference type="ARBA" id="ARBA00023002"/>
    </source>
</evidence>
<evidence type="ECO:0000256" key="7">
    <source>
        <dbReference type="ARBA" id="ARBA00022832"/>
    </source>
</evidence>
<feature type="region of interest" description="Disordered" evidence="14">
    <location>
        <begin position="1"/>
        <end position="45"/>
    </location>
</feature>
<dbReference type="GO" id="GO:0005506">
    <property type="term" value="F:iron ion binding"/>
    <property type="evidence" value="ECO:0007669"/>
    <property type="project" value="InterPro"/>
</dbReference>
<evidence type="ECO:0000256" key="11">
    <source>
        <dbReference type="ARBA" id="ARBA00023098"/>
    </source>
</evidence>
<dbReference type="GO" id="GO:0080132">
    <property type="term" value="F:fatty acid 2-hydroxylase activity"/>
    <property type="evidence" value="ECO:0007669"/>
    <property type="project" value="InterPro"/>
</dbReference>
<keyword evidence="9 15" id="KW-1133">Transmembrane helix</keyword>
<evidence type="ECO:0000256" key="5">
    <source>
        <dbReference type="ARBA" id="ARBA00022723"/>
    </source>
</evidence>
<keyword evidence="8" id="KW-0862">Zinc</keyword>
<feature type="compositionally biased region" description="Polar residues" evidence="14">
    <location>
        <begin position="28"/>
        <end position="39"/>
    </location>
</feature>
<comment type="cofactor">
    <cofactor evidence="1">
        <name>Zn(2+)</name>
        <dbReference type="ChEBI" id="CHEBI:29105"/>
    </cofactor>
</comment>
<organism evidence="17 18">
    <name type="scientific">Albimonas donghaensis</name>
    <dbReference type="NCBI Taxonomy" id="356660"/>
    <lineage>
        <taxon>Bacteria</taxon>
        <taxon>Pseudomonadati</taxon>
        <taxon>Pseudomonadota</taxon>
        <taxon>Alphaproteobacteria</taxon>
        <taxon>Rhodobacterales</taxon>
        <taxon>Paracoccaceae</taxon>
        <taxon>Albimonas</taxon>
    </lineage>
</organism>
<dbReference type="Proteomes" id="UP000199118">
    <property type="component" value="Unassembled WGS sequence"/>
</dbReference>
<keyword evidence="18" id="KW-1185">Reference proteome</keyword>